<gene>
    <name evidence="3" type="ORF">J2S73_000366</name>
</gene>
<dbReference type="Proteomes" id="UP001229244">
    <property type="component" value="Unassembled WGS sequence"/>
</dbReference>
<dbReference type="EMBL" id="JAUSUL010000001">
    <property type="protein sequence ID" value="MDQ0313929.1"/>
    <property type="molecule type" value="Genomic_DNA"/>
</dbReference>
<dbReference type="Pfam" id="PF03435">
    <property type="entry name" value="Sacchrp_dh_NADP"/>
    <property type="match status" value="1"/>
</dbReference>
<dbReference type="Gene3D" id="3.30.360.30">
    <property type="entry name" value="homospermidine synthase like"/>
    <property type="match status" value="1"/>
</dbReference>
<dbReference type="EC" id="2.5.1.44" evidence="3"/>
<organism evidence="3 4">
    <name type="scientific">Amorphus orientalis</name>
    <dbReference type="NCBI Taxonomy" id="649198"/>
    <lineage>
        <taxon>Bacteria</taxon>
        <taxon>Pseudomonadati</taxon>
        <taxon>Pseudomonadota</taxon>
        <taxon>Alphaproteobacteria</taxon>
        <taxon>Hyphomicrobiales</taxon>
        <taxon>Amorphaceae</taxon>
        <taxon>Amorphus</taxon>
    </lineage>
</organism>
<protein>
    <submittedName>
        <fullName evidence="3">Homospermidine synthase</fullName>
        <ecNumber evidence="3">2.5.1.44</ecNumber>
    </submittedName>
</protein>
<dbReference type="AlphaFoldDB" id="A0AAE3VK95"/>
<keyword evidence="3" id="KW-0808">Transferase</keyword>
<keyword evidence="4" id="KW-1185">Reference proteome</keyword>
<evidence type="ECO:0000313" key="4">
    <source>
        <dbReference type="Proteomes" id="UP001229244"/>
    </source>
</evidence>
<dbReference type="SUPFAM" id="SSF51735">
    <property type="entry name" value="NAD(P)-binding Rossmann-fold domains"/>
    <property type="match status" value="1"/>
</dbReference>
<proteinExistence type="predicted"/>
<evidence type="ECO:0000259" key="2">
    <source>
        <dbReference type="Pfam" id="PF16653"/>
    </source>
</evidence>
<dbReference type="InterPro" id="IPR032095">
    <property type="entry name" value="Sacchrp_dh-like_C"/>
</dbReference>
<name>A0AAE3VK95_9HYPH</name>
<dbReference type="Gene3D" id="3.40.50.720">
    <property type="entry name" value="NAD(P)-binding Rossmann-like Domain"/>
    <property type="match status" value="1"/>
</dbReference>
<dbReference type="InterPro" id="IPR005097">
    <property type="entry name" value="Sacchrp_dh_NADP-bd"/>
</dbReference>
<evidence type="ECO:0000259" key="1">
    <source>
        <dbReference type="Pfam" id="PF03435"/>
    </source>
</evidence>
<dbReference type="Pfam" id="PF16653">
    <property type="entry name" value="Sacchrp_dh_C"/>
    <property type="match status" value="1"/>
</dbReference>
<dbReference type="InterPro" id="IPR036291">
    <property type="entry name" value="NAD(P)-bd_dom_sf"/>
</dbReference>
<feature type="domain" description="Saccharopine dehydrogenase NADP binding" evidence="1">
    <location>
        <begin position="8"/>
        <end position="149"/>
    </location>
</feature>
<evidence type="ECO:0000313" key="3">
    <source>
        <dbReference type="EMBL" id="MDQ0313929.1"/>
    </source>
</evidence>
<dbReference type="GO" id="GO:0047296">
    <property type="term" value="F:homospermidine synthase activity"/>
    <property type="evidence" value="ECO:0007669"/>
    <property type="project" value="UniProtKB-EC"/>
</dbReference>
<comment type="caution">
    <text evidence="3">The sequence shown here is derived from an EMBL/GenBank/DDBJ whole genome shotgun (WGS) entry which is preliminary data.</text>
</comment>
<sequence>MTHFSGRVVVVGFGTIGQCALPLLLDRLKLPASAVTVVDRDSEADFRGGPETGEVAYHQMTLTPDTLDALTDLVGPGDLVANLSVGISSLDLAAWCQARGALYIDTAIEPWEGFVENASVPVAERTEYAFHQAAREAGAAWPEGSPTALFTHGANPGLVSHFAKAGLMDVAERMGLETPVPADRRGWAELAARTGTKVIHISERDTQIAEYAKRPWEFVNTWSIDGFIEEAMMPVELGWGTHERRMPADAREHRSGPRNTIYLEVPAATYYLYSWVPGHGQILGLALPHSETVTLSDLLTLTDESGTVTYRPTVGFVYLPCDDALTSLHEVLMSGWQMPERQRILTSEIVEGADELGTLLLGHGLGGWWHGSRLDIEQARRIVPHSNPTALQVAAGVVSGAMWVVRNPAEGFCEPEDLPFDEVLADARPYLGDVFGVGTDWTPLDSRGGLYSAPPAPDAPWQFANFRI</sequence>
<reference evidence="3" key="1">
    <citation type="submission" date="2023-07" db="EMBL/GenBank/DDBJ databases">
        <title>Genomic Encyclopedia of Type Strains, Phase IV (KMG-IV): sequencing the most valuable type-strain genomes for metagenomic binning, comparative biology and taxonomic classification.</title>
        <authorList>
            <person name="Goeker M."/>
        </authorList>
    </citation>
    <scope>NUCLEOTIDE SEQUENCE</scope>
    <source>
        <strain evidence="3">DSM 21202</strain>
    </source>
</reference>
<dbReference type="InterPro" id="IPR023181">
    <property type="entry name" value="Homospermid_syn-like_C"/>
</dbReference>
<dbReference type="RefSeq" id="WP_306883719.1">
    <property type="nucleotide sequence ID" value="NZ_JAUSUL010000001.1"/>
</dbReference>
<feature type="domain" description="Saccharopine dehydrogenase-like C-terminal" evidence="2">
    <location>
        <begin position="153"/>
        <end position="431"/>
    </location>
</feature>
<accession>A0AAE3VK95</accession>